<keyword evidence="1" id="KW-0812">Transmembrane</keyword>
<comment type="caution">
    <text evidence="3">The sequence shown here is derived from an EMBL/GenBank/DDBJ whole genome shotgun (WGS) entry which is preliminary data.</text>
</comment>
<accession>A0A2A2TB07</accession>
<dbReference type="GO" id="GO:0016787">
    <property type="term" value="F:hydrolase activity"/>
    <property type="evidence" value="ECO:0007669"/>
    <property type="project" value="UniProtKB-KW"/>
</dbReference>
<protein>
    <submittedName>
        <fullName evidence="3">Alpha/beta hydrolase</fullName>
    </submittedName>
</protein>
<reference evidence="3 4" key="1">
    <citation type="submission" date="2017-08" db="EMBL/GenBank/DDBJ databases">
        <title>Draft genome sequence of filamentous cyanobacterium Calothrix elsteri CCALA 953.</title>
        <authorList>
            <person name="Gagunashvili A.N."/>
            <person name="Elster J."/>
            <person name="Andresson O.S."/>
        </authorList>
    </citation>
    <scope>NUCLEOTIDE SEQUENCE [LARGE SCALE GENOMIC DNA]</scope>
    <source>
        <strain evidence="3 4">CCALA 953</strain>
    </source>
</reference>
<proteinExistence type="predicted"/>
<evidence type="ECO:0000313" key="4">
    <source>
        <dbReference type="Proteomes" id="UP000218238"/>
    </source>
</evidence>
<keyword evidence="4" id="KW-1185">Reference proteome</keyword>
<feature type="transmembrane region" description="Helical" evidence="1">
    <location>
        <begin position="171"/>
        <end position="192"/>
    </location>
</feature>
<dbReference type="Gene3D" id="3.40.50.1820">
    <property type="entry name" value="alpha/beta hydrolase"/>
    <property type="match status" value="1"/>
</dbReference>
<keyword evidence="1" id="KW-1133">Transmembrane helix</keyword>
<evidence type="ECO:0000259" key="2">
    <source>
        <dbReference type="Pfam" id="PF00561"/>
    </source>
</evidence>
<dbReference type="OrthoDB" id="59888at2"/>
<feature type="domain" description="AB hydrolase-1" evidence="2">
    <location>
        <begin position="56"/>
        <end position="157"/>
    </location>
</feature>
<organism evidence="3 4">
    <name type="scientific">Brunnivagina elsteri CCALA 953</name>
    <dbReference type="NCBI Taxonomy" id="987040"/>
    <lineage>
        <taxon>Bacteria</taxon>
        <taxon>Bacillati</taxon>
        <taxon>Cyanobacteriota</taxon>
        <taxon>Cyanophyceae</taxon>
        <taxon>Nostocales</taxon>
        <taxon>Calotrichaceae</taxon>
        <taxon>Brunnivagina</taxon>
    </lineage>
</organism>
<evidence type="ECO:0000313" key="3">
    <source>
        <dbReference type="EMBL" id="PAX49097.1"/>
    </source>
</evidence>
<dbReference type="PANTHER" id="PTHR43139:SF52">
    <property type="entry name" value="SI:DKEY-122A22.2"/>
    <property type="match status" value="1"/>
</dbReference>
<dbReference type="PANTHER" id="PTHR43139">
    <property type="entry name" value="SI:DKEY-122A22.2"/>
    <property type="match status" value="1"/>
</dbReference>
<dbReference type="Proteomes" id="UP000218238">
    <property type="component" value="Unassembled WGS sequence"/>
</dbReference>
<dbReference type="AlphaFoldDB" id="A0A2A2TB07"/>
<dbReference type="SUPFAM" id="SSF53474">
    <property type="entry name" value="alpha/beta-Hydrolases"/>
    <property type="match status" value="1"/>
</dbReference>
<sequence>MPSYFQSLLLAATTIYHAIACWLEDKNPPPGQLIDIGDYKLHLYDKHLYDKDEGSPTVILEHSLGGIEGYFLIDELAKIGRVCIYDRAGFGWSDISPHSRTSENMVVELDTLLQNAGIEPPYILVGDSFGSYNARLYARRFPQKVVGMVLTDGLHESGMLKMPLGLQVLKYFFASGFVMSVFGAILGIIRIFKMLGIFELLKPELRKFPQHIRQYAIRSFCRPKHWLTMAQEILNLDASSKQVSVANNFGELPIVNIQASSFFKPAFWTNFIPLKSANKLRETMHEELMQLSSNCTQIQAHNSGHFVWIDQPEIISIAVRMVLEKIETM</sequence>
<keyword evidence="1" id="KW-0472">Membrane</keyword>
<dbReference type="InterPro" id="IPR029058">
    <property type="entry name" value="AB_hydrolase_fold"/>
</dbReference>
<dbReference type="RefSeq" id="WP_095724743.1">
    <property type="nucleotide sequence ID" value="NZ_NTFS01000536.1"/>
</dbReference>
<name>A0A2A2TB07_9CYAN</name>
<dbReference type="InterPro" id="IPR000073">
    <property type="entry name" value="AB_hydrolase_1"/>
</dbReference>
<evidence type="ECO:0000256" key="1">
    <source>
        <dbReference type="SAM" id="Phobius"/>
    </source>
</evidence>
<dbReference type="EMBL" id="NTFS01000536">
    <property type="protein sequence ID" value="PAX49097.1"/>
    <property type="molecule type" value="Genomic_DNA"/>
</dbReference>
<gene>
    <name evidence="3" type="ORF">CK510_27880</name>
</gene>
<dbReference type="Pfam" id="PF00561">
    <property type="entry name" value="Abhydrolase_1"/>
    <property type="match status" value="1"/>
</dbReference>
<keyword evidence="3" id="KW-0378">Hydrolase</keyword>
<dbReference type="InterPro" id="IPR052370">
    <property type="entry name" value="Meta-cleavage_hydrolase"/>
</dbReference>